<dbReference type="SUPFAM" id="SSF141868">
    <property type="entry name" value="EAL domain-like"/>
    <property type="match status" value="1"/>
</dbReference>
<dbReference type="Pfam" id="PF00563">
    <property type="entry name" value="EAL"/>
    <property type="match status" value="1"/>
</dbReference>
<dbReference type="PANTHER" id="PTHR33121">
    <property type="entry name" value="CYCLIC DI-GMP PHOSPHODIESTERASE PDEF"/>
    <property type="match status" value="1"/>
</dbReference>
<dbReference type="SMART" id="SM00052">
    <property type="entry name" value="EAL"/>
    <property type="match status" value="1"/>
</dbReference>
<dbReference type="PROSITE" id="PS50883">
    <property type="entry name" value="EAL"/>
    <property type="match status" value="1"/>
</dbReference>
<dbReference type="CDD" id="cd01948">
    <property type="entry name" value="EAL"/>
    <property type="match status" value="1"/>
</dbReference>
<sequence>RLLVRQPCLALLRFTRDQIAVEITEGVLLNDSPTVRSRLAMLKLVGVQFTIDDFGIGYSSMSYLKKFKVDFLKIDQSFVKDMMHSADSTVFAETIIVMAHKLGLEVIAEGVETVEQRDWLRAKECDYAQGFLFSEAATAERFTEMLEAGRRRKSPIC</sequence>
<keyword evidence="3" id="KW-1185">Reference proteome</keyword>
<accession>A0A2U2HM49</accession>
<dbReference type="InterPro" id="IPR001633">
    <property type="entry name" value="EAL_dom"/>
</dbReference>
<dbReference type="EMBL" id="PXWF02000178">
    <property type="protein sequence ID" value="PWF48580.1"/>
    <property type="molecule type" value="Genomic_DNA"/>
</dbReference>
<feature type="domain" description="EAL" evidence="1">
    <location>
        <begin position="1"/>
        <end position="150"/>
    </location>
</feature>
<dbReference type="PANTHER" id="PTHR33121:SF70">
    <property type="entry name" value="SIGNALING PROTEIN YKOW"/>
    <property type="match status" value="1"/>
</dbReference>
<protein>
    <submittedName>
        <fullName evidence="2">GGDEF domain-containing protein</fullName>
    </submittedName>
</protein>
<evidence type="ECO:0000259" key="1">
    <source>
        <dbReference type="PROSITE" id="PS50883"/>
    </source>
</evidence>
<comment type="caution">
    <text evidence="2">The sequence shown here is derived from an EMBL/GenBank/DDBJ whole genome shotgun (WGS) entry which is preliminary data.</text>
</comment>
<proteinExistence type="predicted"/>
<organism evidence="2 3">
    <name type="scientific">Massilia glaciei</name>
    <dbReference type="NCBI Taxonomy" id="1524097"/>
    <lineage>
        <taxon>Bacteria</taxon>
        <taxon>Pseudomonadati</taxon>
        <taxon>Pseudomonadota</taxon>
        <taxon>Betaproteobacteria</taxon>
        <taxon>Burkholderiales</taxon>
        <taxon>Oxalobacteraceae</taxon>
        <taxon>Telluria group</taxon>
        <taxon>Massilia</taxon>
    </lineage>
</organism>
<dbReference type="InterPro" id="IPR050706">
    <property type="entry name" value="Cyclic-di-GMP_PDE-like"/>
</dbReference>
<dbReference type="AlphaFoldDB" id="A0A2U2HM49"/>
<evidence type="ECO:0000313" key="3">
    <source>
        <dbReference type="Proteomes" id="UP000241421"/>
    </source>
</evidence>
<evidence type="ECO:0000313" key="2">
    <source>
        <dbReference type="EMBL" id="PWF48580.1"/>
    </source>
</evidence>
<gene>
    <name evidence="2" type="ORF">C7C56_011110</name>
</gene>
<reference evidence="2 3" key="1">
    <citation type="submission" date="2018-04" db="EMBL/GenBank/DDBJ databases">
        <title>Massilia violaceinigra sp. nov., a novel purple-pigmented bacterium isolated from Tianshan glacier, Xinjiang, China.</title>
        <authorList>
            <person name="Wang H."/>
        </authorList>
    </citation>
    <scope>NUCLEOTIDE SEQUENCE [LARGE SCALE GENOMIC DNA]</scope>
    <source>
        <strain evidence="2 3">B448-2</strain>
    </source>
</reference>
<dbReference type="InterPro" id="IPR035919">
    <property type="entry name" value="EAL_sf"/>
</dbReference>
<dbReference type="GO" id="GO:0071111">
    <property type="term" value="F:cyclic-guanylate-specific phosphodiesterase activity"/>
    <property type="evidence" value="ECO:0007669"/>
    <property type="project" value="InterPro"/>
</dbReference>
<name>A0A2U2HM49_9BURK</name>
<dbReference type="Gene3D" id="3.20.20.450">
    <property type="entry name" value="EAL domain"/>
    <property type="match status" value="1"/>
</dbReference>
<dbReference type="Proteomes" id="UP000241421">
    <property type="component" value="Unassembled WGS sequence"/>
</dbReference>
<dbReference type="RefSeq" id="WP_146204426.1">
    <property type="nucleotide sequence ID" value="NZ_PXWF02000178.1"/>
</dbReference>
<dbReference type="OrthoDB" id="8759705at2"/>
<feature type="non-terminal residue" evidence="2">
    <location>
        <position position="1"/>
    </location>
</feature>